<protein>
    <submittedName>
        <fullName evidence="3">Glycosyl hydrolase family 35 protein</fullName>
    </submittedName>
</protein>
<name>A0AAD8JLK1_9APIA</name>
<dbReference type="PANTHER" id="PTHR37249">
    <property type="entry name" value="OS03G0206201 PROTEIN"/>
    <property type="match status" value="1"/>
</dbReference>
<accession>A0AAD8JLK1</accession>
<keyword evidence="3" id="KW-0378">Hydrolase</keyword>
<feature type="signal peptide" evidence="2">
    <location>
        <begin position="1"/>
        <end position="21"/>
    </location>
</feature>
<dbReference type="AlphaFoldDB" id="A0AAD8JLK1"/>
<keyword evidence="2" id="KW-0732">Signal</keyword>
<evidence type="ECO:0000313" key="4">
    <source>
        <dbReference type="Proteomes" id="UP001237642"/>
    </source>
</evidence>
<reference evidence="3" key="2">
    <citation type="submission" date="2023-05" db="EMBL/GenBank/DDBJ databases">
        <authorList>
            <person name="Schelkunov M.I."/>
        </authorList>
    </citation>
    <scope>NUCLEOTIDE SEQUENCE</scope>
    <source>
        <strain evidence="3">Hsosn_3</strain>
        <tissue evidence="3">Leaf</tissue>
    </source>
</reference>
<evidence type="ECO:0000256" key="1">
    <source>
        <dbReference type="SAM" id="MobiDB-lite"/>
    </source>
</evidence>
<dbReference type="EMBL" id="JAUIZM010000001">
    <property type="protein sequence ID" value="KAK1405644.1"/>
    <property type="molecule type" value="Genomic_DNA"/>
</dbReference>
<comment type="caution">
    <text evidence="3">The sequence shown here is derived from an EMBL/GenBank/DDBJ whole genome shotgun (WGS) entry which is preliminary data.</text>
</comment>
<proteinExistence type="predicted"/>
<feature type="compositionally biased region" description="Pro residues" evidence="1">
    <location>
        <begin position="95"/>
        <end position="118"/>
    </location>
</feature>
<evidence type="ECO:0000313" key="3">
    <source>
        <dbReference type="EMBL" id="KAK1405644.1"/>
    </source>
</evidence>
<sequence>MKSFGFCVLLLLSGTTLVCLAKTITCSPPDTAFDLDKQGITVTATSRKLKDLGYSRSQISNAHLNLDDYGPNDPAPSSKASIRPGPIQHGTPLMPYIPKPSRPAAPPAPPAPPTPLAPDHPKLGALP</sequence>
<keyword evidence="4" id="KW-1185">Reference proteome</keyword>
<dbReference type="PANTHER" id="PTHR37249:SF3">
    <property type="entry name" value="OS03G0206201 PROTEIN"/>
    <property type="match status" value="1"/>
</dbReference>
<gene>
    <name evidence="3" type="ORF">POM88_005249</name>
</gene>
<organism evidence="3 4">
    <name type="scientific">Heracleum sosnowskyi</name>
    <dbReference type="NCBI Taxonomy" id="360622"/>
    <lineage>
        <taxon>Eukaryota</taxon>
        <taxon>Viridiplantae</taxon>
        <taxon>Streptophyta</taxon>
        <taxon>Embryophyta</taxon>
        <taxon>Tracheophyta</taxon>
        <taxon>Spermatophyta</taxon>
        <taxon>Magnoliopsida</taxon>
        <taxon>eudicotyledons</taxon>
        <taxon>Gunneridae</taxon>
        <taxon>Pentapetalae</taxon>
        <taxon>asterids</taxon>
        <taxon>campanulids</taxon>
        <taxon>Apiales</taxon>
        <taxon>Apiaceae</taxon>
        <taxon>Apioideae</taxon>
        <taxon>apioid superclade</taxon>
        <taxon>Tordylieae</taxon>
        <taxon>Tordyliinae</taxon>
        <taxon>Heracleum</taxon>
    </lineage>
</organism>
<feature type="region of interest" description="Disordered" evidence="1">
    <location>
        <begin position="63"/>
        <end position="127"/>
    </location>
</feature>
<evidence type="ECO:0000256" key="2">
    <source>
        <dbReference type="SAM" id="SignalP"/>
    </source>
</evidence>
<dbReference type="GO" id="GO:0016787">
    <property type="term" value="F:hydrolase activity"/>
    <property type="evidence" value="ECO:0007669"/>
    <property type="project" value="UniProtKB-KW"/>
</dbReference>
<feature type="chain" id="PRO_5042133466" evidence="2">
    <location>
        <begin position="22"/>
        <end position="127"/>
    </location>
</feature>
<dbReference type="Proteomes" id="UP001237642">
    <property type="component" value="Unassembled WGS sequence"/>
</dbReference>
<reference evidence="3" key="1">
    <citation type="submission" date="2023-02" db="EMBL/GenBank/DDBJ databases">
        <title>Genome of toxic invasive species Heracleum sosnowskyi carries increased number of genes despite the absence of recent whole-genome duplications.</title>
        <authorList>
            <person name="Schelkunov M."/>
            <person name="Shtratnikova V."/>
            <person name="Makarenko M."/>
            <person name="Klepikova A."/>
            <person name="Omelchenko D."/>
            <person name="Novikova G."/>
            <person name="Obukhova E."/>
            <person name="Bogdanov V."/>
            <person name="Penin A."/>
            <person name="Logacheva M."/>
        </authorList>
    </citation>
    <scope>NUCLEOTIDE SEQUENCE</scope>
    <source>
        <strain evidence="3">Hsosn_3</strain>
        <tissue evidence="3">Leaf</tissue>
    </source>
</reference>